<gene>
    <name evidence="2" type="ORF">IF202_16110</name>
</gene>
<dbReference type="Pfam" id="PF22289">
    <property type="entry name" value="DmmA-like_C"/>
    <property type="match status" value="1"/>
</dbReference>
<dbReference type="InterPro" id="IPR048037">
    <property type="entry name" value="DmmA-like_C"/>
</dbReference>
<evidence type="ECO:0000313" key="3">
    <source>
        <dbReference type="Proteomes" id="UP000604161"/>
    </source>
</evidence>
<dbReference type="NCBIfam" id="NF041259">
    <property type="entry name" value="mono_DmmA_fam"/>
    <property type="match status" value="1"/>
</dbReference>
<dbReference type="Proteomes" id="UP000604161">
    <property type="component" value="Unassembled WGS sequence"/>
</dbReference>
<name>A0ABR8P2P3_9GAMM</name>
<dbReference type="EMBL" id="JACYFC010000007">
    <property type="protein sequence ID" value="MBD5772559.1"/>
    <property type="molecule type" value="Genomic_DNA"/>
</dbReference>
<comment type="caution">
    <text evidence="2">The sequence shown here is derived from an EMBL/GenBank/DDBJ whole genome shotgun (WGS) entry which is preliminary data.</text>
</comment>
<protein>
    <recommendedName>
        <fullName evidence="1">Dimethylamine monooxygenase subunit DmmA-like C-terminal domain-containing protein</fullName>
    </recommendedName>
</protein>
<accession>A0ABR8P2P3</accession>
<sequence>MESAYDARIKSRPLYSPIVIRDNAAFHLFIAEESTEGQASGLLWIFNECQSQVKSWLGLSADDVLIFSKNMRPASVKSEELSLALSSLPLASQVYVSGSESFMWDMHNLLIDAGLLTEQVSLMTPTSSIRRVFCTHCYTVMEKVEHTPVTCQGCQRPLLVRDHFSRVHGAYVGLNVNAEDVNDIPEKEALT</sequence>
<proteinExistence type="predicted"/>
<reference evidence="2 3" key="1">
    <citation type="submission" date="2020-09" db="EMBL/GenBank/DDBJ databases">
        <title>Marinomonas sp. nov., isolated from the cysticercosis algae of Qingdao, China.</title>
        <authorList>
            <person name="Sun X."/>
        </authorList>
    </citation>
    <scope>NUCLEOTIDE SEQUENCE [LARGE SCALE GENOMIC DNA]</scope>
    <source>
        <strain evidence="2 3">SM2066</strain>
    </source>
</reference>
<evidence type="ECO:0000313" key="2">
    <source>
        <dbReference type="EMBL" id="MBD5772559.1"/>
    </source>
</evidence>
<keyword evidence="3" id="KW-1185">Reference proteome</keyword>
<organism evidence="2 3">
    <name type="scientific">Marinomonas colpomeniae</name>
    <dbReference type="NCBI Taxonomy" id="2774408"/>
    <lineage>
        <taxon>Bacteria</taxon>
        <taxon>Pseudomonadati</taxon>
        <taxon>Pseudomonadota</taxon>
        <taxon>Gammaproteobacteria</taxon>
        <taxon>Oceanospirillales</taxon>
        <taxon>Oceanospirillaceae</taxon>
        <taxon>Marinomonas</taxon>
    </lineage>
</organism>
<evidence type="ECO:0000259" key="1">
    <source>
        <dbReference type="Pfam" id="PF22289"/>
    </source>
</evidence>
<feature type="domain" description="Dimethylamine monooxygenase subunit DmmA-like C-terminal" evidence="1">
    <location>
        <begin position="131"/>
        <end position="173"/>
    </location>
</feature>
<dbReference type="RefSeq" id="WP_191595948.1">
    <property type="nucleotide sequence ID" value="NZ_JACYFC010000007.1"/>
</dbReference>